<dbReference type="GO" id="GO:0005886">
    <property type="term" value="C:plasma membrane"/>
    <property type="evidence" value="ECO:0007669"/>
    <property type="project" value="TreeGrafter"/>
</dbReference>
<feature type="transmembrane region" description="Helical" evidence="7">
    <location>
        <begin position="145"/>
        <end position="165"/>
    </location>
</feature>
<feature type="transmembrane region" description="Helical" evidence="7">
    <location>
        <begin position="317"/>
        <end position="335"/>
    </location>
</feature>
<evidence type="ECO:0000256" key="3">
    <source>
        <dbReference type="ARBA" id="ARBA00022692"/>
    </source>
</evidence>
<evidence type="ECO:0000256" key="4">
    <source>
        <dbReference type="ARBA" id="ARBA00022989"/>
    </source>
</evidence>
<evidence type="ECO:0000256" key="5">
    <source>
        <dbReference type="ARBA" id="ARBA00023136"/>
    </source>
</evidence>
<comment type="caution">
    <text evidence="8">The sequence shown here is derived from an EMBL/GenBank/DDBJ whole genome shotgun (WGS) entry which is preliminary data.</text>
</comment>
<feature type="transmembrane region" description="Helical" evidence="7">
    <location>
        <begin position="172"/>
        <end position="192"/>
    </location>
</feature>
<reference evidence="8" key="1">
    <citation type="submission" date="2019-11" db="EMBL/GenBank/DDBJ databases">
        <title>Genomic insights into an expanded diversity of filamentous marine cyanobacteria reveals the extraordinary biosynthetic potential of Moorea and Okeania.</title>
        <authorList>
            <person name="Ferreira Leao T."/>
            <person name="Wang M."/>
            <person name="Moss N."/>
            <person name="Da Silva R."/>
            <person name="Sanders J."/>
            <person name="Nurk S."/>
            <person name="Gurevich A."/>
            <person name="Humphrey G."/>
            <person name="Reher R."/>
            <person name="Zhu Q."/>
            <person name="Belda-Ferre P."/>
            <person name="Glukhov E."/>
            <person name="Rex R."/>
            <person name="Dorrestein P.C."/>
            <person name="Knight R."/>
            <person name="Pevzner P."/>
            <person name="Gerwick W.H."/>
            <person name="Gerwick L."/>
        </authorList>
    </citation>
    <scope>NUCLEOTIDE SEQUENCE</scope>
    <source>
        <strain evidence="8">SIO1C4</strain>
    </source>
</reference>
<feature type="transmembrane region" description="Helical" evidence="7">
    <location>
        <begin position="243"/>
        <end position="268"/>
    </location>
</feature>
<evidence type="ECO:0000313" key="8">
    <source>
        <dbReference type="EMBL" id="NER30260.1"/>
    </source>
</evidence>
<keyword evidence="3 7" id="KW-0812">Transmembrane</keyword>
<feature type="transmembrane region" description="Helical" evidence="7">
    <location>
        <begin position="109"/>
        <end position="133"/>
    </location>
</feature>
<dbReference type="GO" id="GO:0015209">
    <property type="term" value="F:cytosine transmembrane transporter activity"/>
    <property type="evidence" value="ECO:0007669"/>
    <property type="project" value="InterPro"/>
</dbReference>
<dbReference type="InterPro" id="IPR030191">
    <property type="entry name" value="CodB"/>
</dbReference>
<evidence type="ECO:0000256" key="6">
    <source>
        <dbReference type="SAM" id="MobiDB-lite"/>
    </source>
</evidence>
<feature type="transmembrane region" description="Helical" evidence="7">
    <location>
        <begin position="70"/>
        <end position="88"/>
    </location>
</feature>
<evidence type="ECO:0000256" key="2">
    <source>
        <dbReference type="ARBA" id="ARBA00008974"/>
    </source>
</evidence>
<dbReference type="PANTHER" id="PTHR30569">
    <property type="entry name" value="CYTOSINE TRANSPORTER CODB"/>
    <property type="match status" value="1"/>
</dbReference>
<gene>
    <name evidence="8" type="primary">codB</name>
    <name evidence="8" type="ORF">F6J89_22205</name>
</gene>
<proteinExistence type="inferred from homology"/>
<comment type="subcellular location">
    <subcellularLocation>
        <location evidence="1">Membrane</location>
        <topology evidence="1">Multi-pass membrane protein</topology>
    </subcellularLocation>
</comment>
<evidence type="ECO:0000256" key="1">
    <source>
        <dbReference type="ARBA" id="ARBA00004141"/>
    </source>
</evidence>
<sequence length="421" mass="46183">MSRTSEPGSIDRSQADEDYPLSAVPPEARQPIWSLAPLLISFTLYSGNLWLGEIFGSAYRFWPDLIRTVLLGNLLVGVYAAAIAYIAANSGLSTVLMARFSFGNLGSHWVDLILGIPQILLYGWGSSMVAQLINQVVGLPSSLNWLIIIFFTYAFCTTAYMGYLAMDWFSRLAVPVMVILLIWSLSIATGDAGGFSGLQAIVPQKQLSLEELITLTFGVLVSGATQATNFSRFANNGRQAAQATLLVFFLGNSLLIFGGAYCTLVYGTEHFVQVMTQQELLVWGLAFLFLNMWTTQDKIIYSFSVAAANLFRTKKRHRLVFVGATIALILAWSGIDNPMSYLLDLFGTLIPPIGGVIMADYWLCYQGKFPSLQKQTPAYNLRGILAYVIACAIAFYVPGIKPINGMIAAAVIYSLMLGKKR</sequence>
<organism evidence="8">
    <name type="scientific">Symploca sp. SIO1C4</name>
    <dbReference type="NCBI Taxonomy" id="2607765"/>
    <lineage>
        <taxon>Bacteria</taxon>
        <taxon>Bacillati</taxon>
        <taxon>Cyanobacteriota</taxon>
        <taxon>Cyanophyceae</taxon>
        <taxon>Coleofasciculales</taxon>
        <taxon>Coleofasciculaceae</taxon>
        <taxon>Symploca</taxon>
    </lineage>
</organism>
<comment type="similarity">
    <text evidence="2">Belongs to the purine-cytosine permease (2.A.39) family.</text>
</comment>
<feature type="transmembrane region" description="Helical" evidence="7">
    <location>
        <begin position="341"/>
        <end position="365"/>
    </location>
</feature>
<dbReference type="Pfam" id="PF02133">
    <property type="entry name" value="Transp_cyt_pur"/>
    <property type="match status" value="1"/>
</dbReference>
<feature type="region of interest" description="Disordered" evidence="6">
    <location>
        <begin position="1"/>
        <end position="23"/>
    </location>
</feature>
<dbReference type="InterPro" id="IPR001248">
    <property type="entry name" value="Pur-cyt_permease"/>
</dbReference>
<dbReference type="AlphaFoldDB" id="A0A6B3NF55"/>
<name>A0A6B3NF55_9CYAN</name>
<keyword evidence="4 7" id="KW-1133">Transmembrane helix</keyword>
<dbReference type="NCBIfam" id="NF008241">
    <property type="entry name" value="PRK11017.1"/>
    <property type="match status" value="1"/>
</dbReference>
<dbReference type="Gene3D" id="1.10.4160.10">
    <property type="entry name" value="Hydantoin permease"/>
    <property type="match status" value="1"/>
</dbReference>
<dbReference type="PANTHER" id="PTHR30569:SF0">
    <property type="entry name" value="CYTOSINE PERMEASE"/>
    <property type="match status" value="1"/>
</dbReference>
<evidence type="ECO:0000256" key="7">
    <source>
        <dbReference type="SAM" id="Phobius"/>
    </source>
</evidence>
<accession>A0A6B3NF55</accession>
<feature type="transmembrane region" description="Helical" evidence="7">
    <location>
        <begin position="280"/>
        <end position="296"/>
    </location>
</feature>
<keyword evidence="5 7" id="KW-0472">Membrane</keyword>
<dbReference type="EMBL" id="JAAHFQ010000515">
    <property type="protein sequence ID" value="NER30260.1"/>
    <property type="molecule type" value="Genomic_DNA"/>
</dbReference>
<feature type="transmembrane region" description="Helical" evidence="7">
    <location>
        <begin position="377"/>
        <end position="397"/>
    </location>
</feature>
<feature type="transmembrane region" description="Helical" evidence="7">
    <location>
        <begin position="32"/>
        <end position="50"/>
    </location>
</feature>
<protein>
    <submittedName>
        <fullName evidence="8">Cytosine permease</fullName>
    </submittedName>
</protein>